<feature type="domain" description="RagB/SusD" evidence="7">
    <location>
        <begin position="336"/>
        <end position="411"/>
    </location>
</feature>
<dbReference type="Proteomes" id="UP000309872">
    <property type="component" value="Unassembled WGS sequence"/>
</dbReference>
<dbReference type="Pfam" id="PF07980">
    <property type="entry name" value="SusD_RagB"/>
    <property type="match status" value="1"/>
</dbReference>
<dbReference type="GO" id="GO:0009279">
    <property type="term" value="C:cell outer membrane"/>
    <property type="evidence" value="ECO:0007669"/>
    <property type="project" value="UniProtKB-SubCell"/>
</dbReference>
<keyword evidence="6" id="KW-0802">TPR repeat</keyword>
<keyword evidence="10" id="KW-1185">Reference proteome</keyword>
<evidence type="ECO:0000256" key="3">
    <source>
        <dbReference type="ARBA" id="ARBA00022729"/>
    </source>
</evidence>
<dbReference type="PROSITE" id="PS50005">
    <property type="entry name" value="TPR"/>
    <property type="match status" value="1"/>
</dbReference>
<dbReference type="AlphaFoldDB" id="A0A4U0H524"/>
<comment type="subcellular location">
    <subcellularLocation>
        <location evidence="1">Cell outer membrane</location>
    </subcellularLocation>
</comment>
<protein>
    <submittedName>
        <fullName evidence="9">RagB/SusD family nutrient uptake outer membrane protein</fullName>
    </submittedName>
</protein>
<evidence type="ECO:0000259" key="8">
    <source>
        <dbReference type="Pfam" id="PF14322"/>
    </source>
</evidence>
<dbReference type="EMBL" id="SUKA01000002">
    <property type="protein sequence ID" value="TJY66718.1"/>
    <property type="molecule type" value="Genomic_DNA"/>
</dbReference>
<name>A0A4U0H524_9SPHI</name>
<dbReference type="InterPro" id="IPR033985">
    <property type="entry name" value="SusD-like_N"/>
</dbReference>
<reference evidence="9 10" key="1">
    <citation type="submission" date="2019-04" db="EMBL/GenBank/DDBJ databases">
        <title>Sphingobacterium olei sp. nov., isolated from oil-contaminated soil.</title>
        <authorList>
            <person name="Liu B."/>
        </authorList>
    </citation>
    <scope>NUCLEOTIDE SEQUENCE [LARGE SCALE GENOMIC DNA]</scope>
    <source>
        <strain evidence="9 10">Y3L14</strain>
    </source>
</reference>
<dbReference type="InterPro" id="IPR011990">
    <property type="entry name" value="TPR-like_helical_dom_sf"/>
</dbReference>
<dbReference type="InterPro" id="IPR012944">
    <property type="entry name" value="SusD_RagB_dom"/>
</dbReference>
<feature type="domain" description="SusD-like N-terminal" evidence="8">
    <location>
        <begin position="25"/>
        <end position="225"/>
    </location>
</feature>
<evidence type="ECO:0000256" key="4">
    <source>
        <dbReference type="ARBA" id="ARBA00023136"/>
    </source>
</evidence>
<accession>A0A4U0H524</accession>
<feature type="repeat" description="TPR" evidence="6">
    <location>
        <begin position="214"/>
        <end position="247"/>
    </location>
</feature>
<dbReference type="Gene3D" id="1.25.40.390">
    <property type="match status" value="1"/>
</dbReference>
<organism evidence="9 10">
    <name type="scientific">Sphingobacterium alkalisoli</name>
    <dbReference type="NCBI Taxonomy" id="1874115"/>
    <lineage>
        <taxon>Bacteria</taxon>
        <taxon>Pseudomonadati</taxon>
        <taxon>Bacteroidota</taxon>
        <taxon>Sphingobacteriia</taxon>
        <taxon>Sphingobacteriales</taxon>
        <taxon>Sphingobacteriaceae</taxon>
        <taxon>Sphingobacterium</taxon>
    </lineage>
</organism>
<comment type="similarity">
    <text evidence="2">Belongs to the SusD family.</text>
</comment>
<evidence type="ECO:0000259" key="7">
    <source>
        <dbReference type="Pfam" id="PF07980"/>
    </source>
</evidence>
<sequence length="455" mass="51259">MLNMINIKLLSGILGLAVCMSCSGFLDVKPDQKMAIPYTLEHADLLLNDYSTMNASYPTLVEIGSDDYYLNTSDWLSLSDIDERNAYVWSDEENISVFQWANPYKTVYISNQVLEVVDQVDRPADPALFDRVKGGAYFFRAFAFHQLARIFARPYNAASADRELGIPLRLSPDIDYASVRSSLIETYDQILADYKLAASSLPLNERVDGRPSRAAAYAALARVYLDMAQYDMAYLYADSALTLHPVLLDFNTLDWNSAAPVPRFNTEVLFPATSMLAGPLGQSFARVDSNLYDAYEVEDLRKVVYFQEHDFDPDTYFFKGSYDNTAAGIFVGLTTGEMLLIRAESAVRTGRDGSALSDLNTLRRNRLQAEGFTELQITAPDALLEHIIAERRKELIFRGLRWADLRRLNQEPAFAKGLVRIINGTRYELSPNSLKYTAKIPVQVIEQTGMPQNNR</sequence>
<evidence type="ECO:0000313" key="10">
    <source>
        <dbReference type="Proteomes" id="UP000309872"/>
    </source>
</evidence>
<comment type="caution">
    <text evidence="9">The sequence shown here is derived from an EMBL/GenBank/DDBJ whole genome shotgun (WGS) entry which is preliminary data.</text>
</comment>
<keyword evidence="3" id="KW-0732">Signal</keyword>
<keyword evidence="5" id="KW-0998">Cell outer membrane</keyword>
<proteinExistence type="inferred from homology"/>
<evidence type="ECO:0000256" key="5">
    <source>
        <dbReference type="ARBA" id="ARBA00023237"/>
    </source>
</evidence>
<dbReference type="InterPro" id="IPR019734">
    <property type="entry name" value="TPR_rpt"/>
</dbReference>
<dbReference type="SUPFAM" id="SSF48452">
    <property type="entry name" value="TPR-like"/>
    <property type="match status" value="1"/>
</dbReference>
<dbReference type="Pfam" id="PF14322">
    <property type="entry name" value="SusD-like_3"/>
    <property type="match status" value="1"/>
</dbReference>
<keyword evidence="4" id="KW-0472">Membrane</keyword>
<dbReference type="OrthoDB" id="653598at2"/>
<evidence type="ECO:0000256" key="2">
    <source>
        <dbReference type="ARBA" id="ARBA00006275"/>
    </source>
</evidence>
<evidence type="ECO:0000256" key="6">
    <source>
        <dbReference type="PROSITE-ProRule" id="PRU00339"/>
    </source>
</evidence>
<gene>
    <name evidence="9" type="ORF">FAZ19_07305</name>
</gene>
<evidence type="ECO:0000256" key="1">
    <source>
        <dbReference type="ARBA" id="ARBA00004442"/>
    </source>
</evidence>
<evidence type="ECO:0000313" key="9">
    <source>
        <dbReference type="EMBL" id="TJY66718.1"/>
    </source>
</evidence>